<name>A0A9X2KU57_9GAMM</name>
<dbReference type="InterPro" id="IPR003593">
    <property type="entry name" value="AAA+_ATPase"/>
</dbReference>
<dbReference type="GO" id="GO:0022857">
    <property type="term" value="F:transmembrane transporter activity"/>
    <property type="evidence" value="ECO:0007669"/>
    <property type="project" value="TreeGrafter"/>
</dbReference>
<comment type="caution">
    <text evidence="4">The sequence shown here is derived from an EMBL/GenBank/DDBJ whole genome shotgun (WGS) entry which is preliminary data.</text>
</comment>
<keyword evidence="2 4" id="KW-0067">ATP-binding</keyword>
<dbReference type="GO" id="GO:0016887">
    <property type="term" value="F:ATP hydrolysis activity"/>
    <property type="evidence" value="ECO:0007669"/>
    <property type="project" value="InterPro"/>
</dbReference>
<evidence type="ECO:0000256" key="2">
    <source>
        <dbReference type="ARBA" id="ARBA00022840"/>
    </source>
</evidence>
<dbReference type="InterPro" id="IPR015854">
    <property type="entry name" value="ABC_transpr_LolD-like"/>
</dbReference>
<dbReference type="GO" id="GO:0005886">
    <property type="term" value="C:plasma membrane"/>
    <property type="evidence" value="ECO:0007669"/>
    <property type="project" value="TreeGrafter"/>
</dbReference>
<dbReference type="InterPro" id="IPR027417">
    <property type="entry name" value="P-loop_NTPase"/>
</dbReference>
<dbReference type="SUPFAM" id="SSF52540">
    <property type="entry name" value="P-loop containing nucleoside triphosphate hydrolases"/>
    <property type="match status" value="1"/>
</dbReference>
<dbReference type="Gene3D" id="3.40.50.300">
    <property type="entry name" value="P-loop containing nucleotide triphosphate hydrolases"/>
    <property type="match status" value="1"/>
</dbReference>
<accession>A0A9X2KU57</accession>
<dbReference type="InterPro" id="IPR017871">
    <property type="entry name" value="ABC_transporter-like_CS"/>
</dbReference>
<organism evidence="4 5">
    <name type="scientific">Gilvimarinus xylanilyticus</name>
    <dbReference type="NCBI Taxonomy" id="2944139"/>
    <lineage>
        <taxon>Bacteria</taxon>
        <taxon>Pseudomonadati</taxon>
        <taxon>Pseudomonadota</taxon>
        <taxon>Gammaproteobacteria</taxon>
        <taxon>Cellvibrionales</taxon>
        <taxon>Cellvibrionaceae</taxon>
        <taxon>Gilvimarinus</taxon>
    </lineage>
</organism>
<dbReference type="SMART" id="SM00382">
    <property type="entry name" value="AAA"/>
    <property type="match status" value="1"/>
</dbReference>
<feature type="domain" description="ABC transporter" evidence="3">
    <location>
        <begin position="8"/>
        <end position="223"/>
    </location>
</feature>
<protein>
    <submittedName>
        <fullName evidence="4">ATP-binding cassette domain-containing protein</fullName>
    </submittedName>
</protein>
<evidence type="ECO:0000313" key="5">
    <source>
        <dbReference type="Proteomes" id="UP001139319"/>
    </source>
</evidence>
<evidence type="ECO:0000259" key="3">
    <source>
        <dbReference type="PROSITE" id="PS50893"/>
    </source>
</evidence>
<keyword evidence="1" id="KW-0547">Nucleotide-binding</keyword>
<dbReference type="PROSITE" id="PS00211">
    <property type="entry name" value="ABC_TRANSPORTER_1"/>
    <property type="match status" value="1"/>
</dbReference>
<gene>
    <name evidence="4" type="ORF">M6D89_09280</name>
</gene>
<evidence type="ECO:0000256" key="1">
    <source>
        <dbReference type="ARBA" id="ARBA00022741"/>
    </source>
</evidence>
<dbReference type="PANTHER" id="PTHR24220">
    <property type="entry name" value="IMPORT ATP-BINDING PROTEIN"/>
    <property type="match status" value="1"/>
</dbReference>
<dbReference type="PROSITE" id="PS50893">
    <property type="entry name" value="ABC_TRANSPORTER_2"/>
    <property type="match status" value="1"/>
</dbReference>
<proteinExistence type="predicted"/>
<dbReference type="Pfam" id="PF00005">
    <property type="entry name" value="ABC_tran"/>
    <property type="match status" value="1"/>
</dbReference>
<sequence>MNPREYAINIAELEYGHRQGPRWRLPKWQLAAGQTVFLEAPSGAGKSTLLNLLAGLLSPTKGELRVLGEPLHQRHAAQTAPWRARQLGIIFQNLNVLDYLSCLDNIRLAAHFAHRHEQDTGAKAADLLQRLNLPDSILHTQASQLSVGQRQRVAIARALINDPPLILADEPTSALDDTNSRDFMNLLFDLVRERGCTLVFASHDRSLGERFDQQIQLSEVSQPL</sequence>
<keyword evidence="5" id="KW-1185">Reference proteome</keyword>
<dbReference type="RefSeq" id="WP_253967786.1">
    <property type="nucleotide sequence ID" value="NZ_JAMFTH010000002.1"/>
</dbReference>
<dbReference type="GO" id="GO:0005524">
    <property type="term" value="F:ATP binding"/>
    <property type="evidence" value="ECO:0007669"/>
    <property type="project" value="UniProtKB-KW"/>
</dbReference>
<reference evidence="4" key="1">
    <citation type="submission" date="2022-05" db="EMBL/GenBank/DDBJ databases">
        <authorList>
            <person name="Sun H.-N."/>
        </authorList>
    </citation>
    <scope>NUCLEOTIDE SEQUENCE</scope>
    <source>
        <strain evidence="4">HB14</strain>
    </source>
</reference>
<dbReference type="AlphaFoldDB" id="A0A9X2KU57"/>
<dbReference type="InterPro" id="IPR003439">
    <property type="entry name" value="ABC_transporter-like_ATP-bd"/>
</dbReference>
<evidence type="ECO:0000313" key="4">
    <source>
        <dbReference type="EMBL" id="MCP8899488.1"/>
    </source>
</evidence>
<reference evidence="4" key="2">
    <citation type="submission" date="2023-01" db="EMBL/GenBank/DDBJ databases">
        <title>Gilvimarinus xylanilyticus HB14 isolated from Caulerpa lentillifera aquaculture base in Hainan, China.</title>
        <authorList>
            <person name="Zhang Y.-J."/>
        </authorList>
    </citation>
    <scope>NUCLEOTIDE SEQUENCE</scope>
    <source>
        <strain evidence="4">HB14</strain>
    </source>
</reference>
<dbReference type="Proteomes" id="UP001139319">
    <property type="component" value="Unassembled WGS sequence"/>
</dbReference>
<dbReference type="PANTHER" id="PTHR24220:SF611">
    <property type="entry name" value="ATP-BINDING COMPONENT OF ABC TRANSPORTER-RELATED"/>
    <property type="match status" value="1"/>
</dbReference>
<dbReference type="EMBL" id="JAMFTH010000002">
    <property type="protein sequence ID" value="MCP8899488.1"/>
    <property type="molecule type" value="Genomic_DNA"/>
</dbReference>